<protein>
    <submittedName>
        <fullName evidence="2">Uncharacterized protein</fullName>
    </submittedName>
</protein>
<feature type="non-terminal residue" evidence="2">
    <location>
        <position position="61"/>
    </location>
</feature>
<dbReference type="Proteomes" id="UP000886390">
    <property type="component" value="Unassembled WGS sequence"/>
</dbReference>
<sequence length="61" mass="7215">MFGCKEKIAKVEKTYKERIRTLEDEAQRLRDELAQIQNLDLSSQKRDEDTAKLLDIVIQSY</sequence>
<comment type="caution">
    <text evidence="2">The sequence shown here is derived from an EMBL/GenBank/DDBJ whole genome shotgun (WGS) entry which is preliminary data.</text>
</comment>
<organism evidence="2">
    <name type="scientific">Sulfurimonas autotrophica</name>
    <dbReference type="NCBI Taxonomy" id="202747"/>
    <lineage>
        <taxon>Bacteria</taxon>
        <taxon>Pseudomonadati</taxon>
        <taxon>Campylobacterota</taxon>
        <taxon>Epsilonproteobacteria</taxon>
        <taxon>Campylobacterales</taxon>
        <taxon>Sulfurimonadaceae</taxon>
        <taxon>Sulfurimonas</taxon>
    </lineage>
</organism>
<evidence type="ECO:0000256" key="1">
    <source>
        <dbReference type="SAM" id="Coils"/>
    </source>
</evidence>
<accession>A0A7C3G8G3</accession>
<dbReference type="EMBL" id="DRNH01000065">
    <property type="protein sequence ID" value="HFB53314.1"/>
    <property type="molecule type" value="Genomic_DNA"/>
</dbReference>
<proteinExistence type="predicted"/>
<feature type="coiled-coil region" evidence="1">
    <location>
        <begin position="5"/>
        <end position="39"/>
    </location>
</feature>
<keyword evidence="1" id="KW-0175">Coiled coil</keyword>
<name>A0A7C3G8G3_9BACT</name>
<gene>
    <name evidence="2" type="ORF">ENJ67_01160</name>
</gene>
<evidence type="ECO:0000313" key="2">
    <source>
        <dbReference type="EMBL" id="HFB53314.1"/>
    </source>
</evidence>
<reference evidence="2" key="1">
    <citation type="journal article" date="2020" name="mSystems">
        <title>Genome- and Community-Level Interaction Insights into Carbon Utilization and Element Cycling Functions of Hydrothermarchaeota in Hydrothermal Sediment.</title>
        <authorList>
            <person name="Zhou Z."/>
            <person name="Liu Y."/>
            <person name="Xu W."/>
            <person name="Pan J."/>
            <person name="Luo Z.H."/>
            <person name="Li M."/>
        </authorList>
    </citation>
    <scope>NUCLEOTIDE SEQUENCE [LARGE SCALE GENOMIC DNA]</scope>
    <source>
        <strain evidence="2">HyVt-507</strain>
    </source>
</reference>
<dbReference type="AlphaFoldDB" id="A0A7C3G8G3"/>